<dbReference type="AlphaFoldDB" id="A0A7W4W360"/>
<dbReference type="GO" id="GO:0015385">
    <property type="term" value="F:sodium:proton antiporter activity"/>
    <property type="evidence" value="ECO:0007669"/>
    <property type="project" value="TreeGrafter"/>
</dbReference>
<dbReference type="InterPro" id="IPR005133">
    <property type="entry name" value="PhaG_MnhG_YufB"/>
</dbReference>
<sequence>MPELITLLSSLCLLLGAFLIFSGGLGVLRFPDFFTRMHAAGVTETMAVTLIVLGLMLHSGWGLPLFKLLLILLFVMITGPTASHALAKSALHGGLRPLGDDSNNERH</sequence>
<accession>A0A7W4W360</accession>
<feature type="transmembrane region" description="Helical" evidence="1">
    <location>
        <begin position="6"/>
        <end position="28"/>
    </location>
</feature>
<feature type="transmembrane region" description="Helical" evidence="1">
    <location>
        <begin position="65"/>
        <end position="87"/>
    </location>
</feature>
<reference evidence="2 3" key="1">
    <citation type="submission" date="2020-08" db="EMBL/GenBank/DDBJ databases">
        <title>Genomic Encyclopedia of Type Strains, Phase III (KMG-III): the genomes of soil and plant-associated and newly described type strains.</title>
        <authorList>
            <person name="Whitman W."/>
        </authorList>
    </citation>
    <scope>NUCLEOTIDE SEQUENCE [LARGE SCALE GENOMIC DNA]</scope>
    <source>
        <strain evidence="2 3">CECT 8654</strain>
    </source>
</reference>
<dbReference type="Pfam" id="PF03334">
    <property type="entry name" value="PhaG_MnhG_YufB"/>
    <property type="match status" value="1"/>
</dbReference>
<name>A0A7W4W360_9GAMM</name>
<dbReference type="PANTHER" id="PTHR34703">
    <property type="entry name" value="ANTIPORTER SUBUNIT MNHG2-RELATED"/>
    <property type="match status" value="1"/>
</dbReference>
<feature type="transmembrane region" description="Helical" evidence="1">
    <location>
        <begin position="40"/>
        <end position="59"/>
    </location>
</feature>
<keyword evidence="1" id="KW-1133">Transmembrane helix</keyword>
<keyword evidence="3" id="KW-1185">Reference proteome</keyword>
<comment type="caution">
    <text evidence="2">The sequence shown here is derived from an EMBL/GenBank/DDBJ whole genome shotgun (WGS) entry which is preliminary data.</text>
</comment>
<organism evidence="2 3">
    <name type="scientific">Litorivivens lipolytica</name>
    <dbReference type="NCBI Taxonomy" id="1524264"/>
    <lineage>
        <taxon>Bacteria</taxon>
        <taxon>Pseudomonadati</taxon>
        <taxon>Pseudomonadota</taxon>
        <taxon>Gammaproteobacteria</taxon>
        <taxon>Litorivivens</taxon>
    </lineage>
</organism>
<protein>
    <submittedName>
        <fullName evidence="2">Multicomponent Na+:H+ antiporter subunit G</fullName>
    </submittedName>
</protein>
<proteinExistence type="predicted"/>
<gene>
    <name evidence="2" type="ORF">FHR99_000834</name>
</gene>
<keyword evidence="1" id="KW-0812">Transmembrane</keyword>
<dbReference type="NCBIfam" id="TIGR01300">
    <property type="entry name" value="CPA3_mnhG_phaG"/>
    <property type="match status" value="1"/>
</dbReference>
<keyword evidence="1" id="KW-0472">Membrane</keyword>
<dbReference type="EMBL" id="JACHWY010000001">
    <property type="protein sequence ID" value="MBB3046598.1"/>
    <property type="molecule type" value="Genomic_DNA"/>
</dbReference>
<dbReference type="RefSeq" id="WP_183409283.1">
    <property type="nucleotide sequence ID" value="NZ_JACHWY010000001.1"/>
</dbReference>
<evidence type="ECO:0000256" key="1">
    <source>
        <dbReference type="SAM" id="Phobius"/>
    </source>
</evidence>
<dbReference type="PANTHER" id="PTHR34703:SF1">
    <property type="entry name" value="ANTIPORTER SUBUNIT MNHG2-RELATED"/>
    <property type="match status" value="1"/>
</dbReference>
<evidence type="ECO:0000313" key="2">
    <source>
        <dbReference type="EMBL" id="MBB3046598.1"/>
    </source>
</evidence>
<evidence type="ECO:0000313" key="3">
    <source>
        <dbReference type="Proteomes" id="UP000537130"/>
    </source>
</evidence>
<dbReference type="Proteomes" id="UP000537130">
    <property type="component" value="Unassembled WGS sequence"/>
</dbReference>